<feature type="region of interest" description="Disordered" evidence="1">
    <location>
        <begin position="53"/>
        <end position="200"/>
    </location>
</feature>
<keyword evidence="2" id="KW-0812">Transmembrane</keyword>
<reference evidence="3" key="1">
    <citation type="submission" date="2021-02" db="EMBL/GenBank/DDBJ databases">
        <title>First Annotated Genome of the Yellow-green Alga Tribonema minus.</title>
        <authorList>
            <person name="Mahan K.M."/>
        </authorList>
    </citation>
    <scope>NUCLEOTIDE SEQUENCE</scope>
    <source>
        <strain evidence="3">UTEX B ZZ1240</strain>
    </source>
</reference>
<gene>
    <name evidence="3" type="ORF">JKP88DRAFT_327423</name>
</gene>
<feature type="compositionally biased region" description="Acidic residues" evidence="1">
    <location>
        <begin position="162"/>
        <end position="178"/>
    </location>
</feature>
<organism evidence="3 4">
    <name type="scientific">Tribonema minus</name>
    <dbReference type="NCBI Taxonomy" id="303371"/>
    <lineage>
        <taxon>Eukaryota</taxon>
        <taxon>Sar</taxon>
        <taxon>Stramenopiles</taxon>
        <taxon>Ochrophyta</taxon>
        <taxon>PX clade</taxon>
        <taxon>Xanthophyceae</taxon>
        <taxon>Tribonematales</taxon>
        <taxon>Tribonemataceae</taxon>
        <taxon>Tribonema</taxon>
    </lineage>
</organism>
<accession>A0A835YZ23</accession>
<dbReference type="Proteomes" id="UP000664859">
    <property type="component" value="Unassembled WGS sequence"/>
</dbReference>
<keyword evidence="2" id="KW-1133">Transmembrane helix</keyword>
<protein>
    <submittedName>
        <fullName evidence="3">Uncharacterized protein</fullName>
    </submittedName>
</protein>
<dbReference type="AlphaFoldDB" id="A0A835YZ23"/>
<dbReference type="EMBL" id="JAFCMP010000490">
    <property type="protein sequence ID" value="KAG5179208.1"/>
    <property type="molecule type" value="Genomic_DNA"/>
</dbReference>
<feature type="region of interest" description="Disordered" evidence="1">
    <location>
        <begin position="1"/>
        <end position="25"/>
    </location>
</feature>
<feature type="compositionally biased region" description="Basic and acidic residues" evidence="1">
    <location>
        <begin position="99"/>
        <end position="161"/>
    </location>
</feature>
<feature type="compositionally biased region" description="Basic and acidic residues" evidence="1">
    <location>
        <begin position="57"/>
        <end position="74"/>
    </location>
</feature>
<keyword evidence="4" id="KW-1185">Reference proteome</keyword>
<evidence type="ECO:0000313" key="3">
    <source>
        <dbReference type="EMBL" id="KAG5179208.1"/>
    </source>
</evidence>
<proteinExistence type="predicted"/>
<name>A0A835YZ23_9STRA</name>
<evidence type="ECO:0000313" key="4">
    <source>
        <dbReference type="Proteomes" id="UP000664859"/>
    </source>
</evidence>
<sequence length="281" mass="32536">MHRQRKHRQHGNQLPSHVGPAPRPRSPWRARGIVVFAAVCAVVVLSSLFQSTALRSPGDDTSHLQREEDGRDAGAVKAAVHDTQQQLQRQNDQQQTEAHLAREKEQQRQEEEARLQREKDEKELAEQRQREAEERRQREEQEQEERQQREEQEQEADHQPDAEAEQEQDQGAEEDEEGLPYYLIDTPEQAREKVRQREEKQREAVQQRRLEWEAAGGVVQGLLKCDLHQGEGADAVKDIAYWKHVAQDANGHPKIKDIAKLGPAEKYVTFEIDEGGWNNIR</sequence>
<feature type="transmembrane region" description="Helical" evidence="2">
    <location>
        <begin position="32"/>
        <end position="49"/>
    </location>
</feature>
<evidence type="ECO:0000256" key="2">
    <source>
        <dbReference type="SAM" id="Phobius"/>
    </source>
</evidence>
<keyword evidence="2" id="KW-0472">Membrane</keyword>
<evidence type="ECO:0000256" key="1">
    <source>
        <dbReference type="SAM" id="MobiDB-lite"/>
    </source>
</evidence>
<feature type="compositionally biased region" description="Low complexity" evidence="1">
    <location>
        <begin position="84"/>
        <end position="95"/>
    </location>
</feature>
<comment type="caution">
    <text evidence="3">The sequence shown here is derived from an EMBL/GenBank/DDBJ whole genome shotgun (WGS) entry which is preliminary data.</text>
</comment>
<feature type="compositionally biased region" description="Basic and acidic residues" evidence="1">
    <location>
        <begin position="188"/>
        <end position="200"/>
    </location>
</feature>
<feature type="compositionally biased region" description="Basic residues" evidence="1">
    <location>
        <begin position="1"/>
        <end position="10"/>
    </location>
</feature>